<accession>A0A8S0S1N5</accession>
<dbReference type="Gramene" id="OE9A075785T1">
    <property type="protein sequence ID" value="OE9A075785C1"/>
    <property type="gene ID" value="OE9A075785"/>
</dbReference>
<keyword evidence="2" id="KW-1185">Reference proteome</keyword>
<dbReference type="Proteomes" id="UP000594638">
    <property type="component" value="Unassembled WGS sequence"/>
</dbReference>
<reference evidence="1 2" key="1">
    <citation type="submission" date="2019-12" db="EMBL/GenBank/DDBJ databases">
        <authorList>
            <person name="Alioto T."/>
            <person name="Alioto T."/>
            <person name="Gomez Garrido J."/>
        </authorList>
    </citation>
    <scope>NUCLEOTIDE SEQUENCE [LARGE SCALE GENOMIC DNA]</scope>
</reference>
<organism evidence="1 2">
    <name type="scientific">Olea europaea subsp. europaea</name>
    <dbReference type="NCBI Taxonomy" id="158383"/>
    <lineage>
        <taxon>Eukaryota</taxon>
        <taxon>Viridiplantae</taxon>
        <taxon>Streptophyta</taxon>
        <taxon>Embryophyta</taxon>
        <taxon>Tracheophyta</taxon>
        <taxon>Spermatophyta</taxon>
        <taxon>Magnoliopsida</taxon>
        <taxon>eudicotyledons</taxon>
        <taxon>Gunneridae</taxon>
        <taxon>Pentapetalae</taxon>
        <taxon>asterids</taxon>
        <taxon>lamiids</taxon>
        <taxon>Lamiales</taxon>
        <taxon>Oleaceae</taxon>
        <taxon>Oleeae</taxon>
        <taxon>Olea</taxon>
    </lineage>
</organism>
<comment type="caution">
    <text evidence="1">The sequence shown here is derived from an EMBL/GenBank/DDBJ whole genome shotgun (WGS) entry which is preliminary data.</text>
</comment>
<protein>
    <submittedName>
        <fullName evidence="1">Uncharacterized protein</fullName>
    </submittedName>
</protein>
<gene>
    <name evidence="1" type="ORF">OLEA9_A075785</name>
</gene>
<evidence type="ECO:0000313" key="2">
    <source>
        <dbReference type="Proteomes" id="UP000594638"/>
    </source>
</evidence>
<evidence type="ECO:0000313" key="1">
    <source>
        <dbReference type="EMBL" id="CAA2986149.1"/>
    </source>
</evidence>
<dbReference type="EMBL" id="CACTIH010003843">
    <property type="protein sequence ID" value="CAA2986149.1"/>
    <property type="molecule type" value="Genomic_DNA"/>
</dbReference>
<sequence length="57" mass="6695">MEGPGGKSFRVDAVVKEGKCFYGFGVIYRTRREKWWHKDRSLFREGRCLLKGNVSQQ</sequence>
<name>A0A8S0S1N5_OLEEU</name>
<dbReference type="AlphaFoldDB" id="A0A8S0S1N5"/>
<proteinExistence type="predicted"/>